<dbReference type="EMBL" id="MUJZ01004473">
    <property type="protein sequence ID" value="OTF83250.1"/>
    <property type="molecule type" value="Genomic_DNA"/>
</dbReference>
<dbReference type="PANTHER" id="PTHR44755">
    <property type="entry name" value="NATRIURETIC PEPTIDE RECEPTOR 3-RELATED"/>
    <property type="match status" value="1"/>
</dbReference>
<sequence>MLLWLLNESSIDAVQYPFHRLNNNDNNELSNHMKQHSNMIDSNNNNVDPFGLMIHPMHNVTILMLISNQKELPIHYETLKPSMEMALDEIRKKYPHINFNLITRRDHHDCESNVLGAIVAEHYFNDRIDALIGPICTEGLVQVARLASYWKLPLMTAGGVGLQFSDKTIYKTLTRVSFSLGE</sequence>
<reference evidence="6 7" key="1">
    <citation type="submission" date="2017-03" db="EMBL/GenBank/DDBJ databases">
        <title>Genome Survey of Euroglyphus maynei.</title>
        <authorList>
            <person name="Arlian L.G."/>
            <person name="Morgan M.S."/>
            <person name="Rider S.D."/>
        </authorList>
    </citation>
    <scope>NUCLEOTIDE SEQUENCE [LARGE SCALE GENOMIC DNA]</scope>
    <source>
        <strain evidence="6">Arlian Lab</strain>
        <tissue evidence="6">Whole body</tissue>
    </source>
</reference>
<evidence type="ECO:0000256" key="3">
    <source>
        <dbReference type="ARBA" id="ARBA00022989"/>
    </source>
</evidence>
<evidence type="ECO:0000256" key="2">
    <source>
        <dbReference type="ARBA" id="ARBA00022692"/>
    </source>
</evidence>
<dbReference type="SUPFAM" id="SSF53822">
    <property type="entry name" value="Periplasmic binding protein-like I"/>
    <property type="match status" value="1"/>
</dbReference>
<keyword evidence="6" id="KW-0675">Receptor</keyword>
<keyword evidence="4" id="KW-0472">Membrane</keyword>
<evidence type="ECO:0000256" key="1">
    <source>
        <dbReference type="ARBA" id="ARBA00004370"/>
    </source>
</evidence>
<dbReference type="PANTHER" id="PTHR44755:SF8">
    <property type="entry name" value="RECEPTOR LIGAND BINDING REGION DOMAIN-CONTAINING PROTEIN"/>
    <property type="match status" value="1"/>
</dbReference>
<protein>
    <submittedName>
        <fullName evidence="6">Atrial natriuretic peptide clearance receptor-like protein</fullName>
    </submittedName>
</protein>
<proteinExistence type="predicted"/>
<accession>A0A1Y3BQJ6</accession>
<dbReference type="GO" id="GO:0017046">
    <property type="term" value="F:peptide hormone binding"/>
    <property type="evidence" value="ECO:0007669"/>
    <property type="project" value="TreeGrafter"/>
</dbReference>
<evidence type="ECO:0000259" key="5">
    <source>
        <dbReference type="Pfam" id="PF01094"/>
    </source>
</evidence>
<dbReference type="Proteomes" id="UP000194236">
    <property type="component" value="Unassembled WGS sequence"/>
</dbReference>
<dbReference type="GO" id="GO:0007165">
    <property type="term" value="P:signal transduction"/>
    <property type="evidence" value="ECO:0007669"/>
    <property type="project" value="TreeGrafter"/>
</dbReference>
<dbReference type="GO" id="GO:0016020">
    <property type="term" value="C:membrane"/>
    <property type="evidence" value="ECO:0007669"/>
    <property type="project" value="UniProtKB-SubCell"/>
</dbReference>
<comment type="subcellular location">
    <subcellularLocation>
        <location evidence="1">Membrane</location>
    </subcellularLocation>
</comment>
<dbReference type="OrthoDB" id="6510100at2759"/>
<dbReference type="GO" id="GO:0038023">
    <property type="term" value="F:signaling receptor activity"/>
    <property type="evidence" value="ECO:0007669"/>
    <property type="project" value="TreeGrafter"/>
</dbReference>
<gene>
    <name evidence="6" type="ORF">BLA29_010076</name>
</gene>
<keyword evidence="3" id="KW-1133">Transmembrane helix</keyword>
<keyword evidence="7" id="KW-1185">Reference proteome</keyword>
<dbReference type="InterPro" id="IPR001828">
    <property type="entry name" value="ANF_lig-bd_rcpt"/>
</dbReference>
<dbReference type="InterPro" id="IPR052612">
    <property type="entry name" value="ANP_Clearance_Receptor"/>
</dbReference>
<feature type="domain" description="Receptor ligand binding region" evidence="5">
    <location>
        <begin position="80"/>
        <end position="177"/>
    </location>
</feature>
<comment type="caution">
    <text evidence="6">The sequence shown here is derived from an EMBL/GenBank/DDBJ whole genome shotgun (WGS) entry which is preliminary data.</text>
</comment>
<dbReference type="Pfam" id="PF01094">
    <property type="entry name" value="ANF_receptor"/>
    <property type="match status" value="1"/>
</dbReference>
<name>A0A1Y3BQJ6_EURMA</name>
<keyword evidence="2" id="KW-0812">Transmembrane</keyword>
<evidence type="ECO:0000313" key="6">
    <source>
        <dbReference type="EMBL" id="OTF83250.1"/>
    </source>
</evidence>
<evidence type="ECO:0000256" key="4">
    <source>
        <dbReference type="ARBA" id="ARBA00023136"/>
    </source>
</evidence>
<dbReference type="AlphaFoldDB" id="A0A1Y3BQJ6"/>
<evidence type="ECO:0000313" key="7">
    <source>
        <dbReference type="Proteomes" id="UP000194236"/>
    </source>
</evidence>
<dbReference type="InterPro" id="IPR028082">
    <property type="entry name" value="Peripla_BP_I"/>
</dbReference>
<organism evidence="6 7">
    <name type="scientific">Euroglyphus maynei</name>
    <name type="common">Mayne's house dust mite</name>
    <dbReference type="NCBI Taxonomy" id="6958"/>
    <lineage>
        <taxon>Eukaryota</taxon>
        <taxon>Metazoa</taxon>
        <taxon>Ecdysozoa</taxon>
        <taxon>Arthropoda</taxon>
        <taxon>Chelicerata</taxon>
        <taxon>Arachnida</taxon>
        <taxon>Acari</taxon>
        <taxon>Acariformes</taxon>
        <taxon>Sarcoptiformes</taxon>
        <taxon>Astigmata</taxon>
        <taxon>Psoroptidia</taxon>
        <taxon>Analgoidea</taxon>
        <taxon>Pyroglyphidae</taxon>
        <taxon>Pyroglyphinae</taxon>
        <taxon>Euroglyphus</taxon>
    </lineage>
</organism>
<dbReference type="Gene3D" id="3.40.50.2300">
    <property type="match status" value="1"/>
</dbReference>